<dbReference type="InterPro" id="IPR051403">
    <property type="entry name" value="NosZ/Cyto_c_oxidase_sub2"/>
</dbReference>
<dbReference type="GO" id="GO:0030313">
    <property type="term" value="C:cell envelope"/>
    <property type="evidence" value="ECO:0007669"/>
    <property type="project" value="UniProtKB-SubCell"/>
</dbReference>
<keyword evidence="2" id="KW-0479">Metal-binding</keyword>
<keyword evidence="5" id="KW-0732">Signal</keyword>
<evidence type="ECO:0000256" key="1">
    <source>
        <dbReference type="ARBA" id="ARBA00004196"/>
    </source>
</evidence>
<evidence type="ECO:0000256" key="5">
    <source>
        <dbReference type="SAM" id="SignalP"/>
    </source>
</evidence>
<feature type="chain" id="PRO_5039516630" evidence="5">
    <location>
        <begin position="22"/>
        <end position="155"/>
    </location>
</feature>
<dbReference type="PANTHER" id="PTHR42838">
    <property type="entry name" value="CYTOCHROME C OXIDASE SUBUNIT II"/>
    <property type="match status" value="1"/>
</dbReference>
<dbReference type="InterPro" id="IPR008972">
    <property type="entry name" value="Cupredoxin"/>
</dbReference>
<dbReference type="RefSeq" id="WP_090834601.1">
    <property type="nucleotide sequence ID" value="NZ_CP076607.1"/>
</dbReference>
<reference evidence="7 10" key="2">
    <citation type="submission" date="2021-06" db="EMBL/GenBank/DDBJ databases">
        <title>Whole genome sequence of Paenibacillus sophorae DSM23020 for comparative genomics.</title>
        <authorList>
            <person name="Kim M.-J."/>
            <person name="Lee G."/>
            <person name="Shin J.-H."/>
        </authorList>
    </citation>
    <scope>NUCLEOTIDE SEQUENCE [LARGE SCALE GENOMIC DNA]</scope>
    <source>
        <strain evidence="7 10">DSM 23020</strain>
    </source>
</reference>
<evidence type="ECO:0000313" key="9">
    <source>
        <dbReference type="Proteomes" id="UP000198809"/>
    </source>
</evidence>
<dbReference type="EMBL" id="CP076607">
    <property type="protein sequence ID" value="QWU13129.1"/>
    <property type="molecule type" value="Genomic_DNA"/>
</dbReference>
<dbReference type="OrthoDB" id="9773456at2"/>
<dbReference type="STRING" id="1333845.SAMN04487895_117106"/>
<dbReference type="GO" id="GO:0005507">
    <property type="term" value="F:copper ion binding"/>
    <property type="evidence" value="ECO:0007669"/>
    <property type="project" value="InterPro"/>
</dbReference>
<evidence type="ECO:0000313" key="8">
    <source>
        <dbReference type="EMBL" id="SEP02433.1"/>
    </source>
</evidence>
<sequence length="155" mass="16121">MKRQVVFLTGSAVLAFGLIFAGCGSNTNNASNVSNSSSSSTSDSSSSGSASTPPTPTSSSMSNGNEQMIMVTASNFQWTLDKTEVKAGQPVHFMITSTEGTHGFKIEGTDVNTTVSPGSDQTVTWNPDQSGTYTIVCSVMCGTGHENMKTTITVN</sequence>
<dbReference type="Proteomes" id="UP000198809">
    <property type="component" value="Unassembled WGS sequence"/>
</dbReference>
<keyword evidence="3" id="KW-0186">Copper</keyword>
<comment type="subcellular location">
    <subcellularLocation>
        <location evidence="1">Cell envelope</location>
    </subcellularLocation>
</comment>
<protein>
    <submittedName>
        <fullName evidence="7">Cupredoxin domain-containing protein</fullName>
    </submittedName>
    <submittedName>
        <fullName evidence="8">Cupredoxin-like domain-containing protein</fullName>
    </submittedName>
</protein>
<evidence type="ECO:0000259" key="6">
    <source>
        <dbReference type="PROSITE" id="PS50857"/>
    </source>
</evidence>
<organism evidence="8 9">
    <name type="scientific">Paenibacillus sophorae</name>
    <dbReference type="NCBI Taxonomy" id="1333845"/>
    <lineage>
        <taxon>Bacteria</taxon>
        <taxon>Bacillati</taxon>
        <taxon>Bacillota</taxon>
        <taxon>Bacilli</taxon>
        <taxon>Bacillales</taxon>
        <taxon>Paenibacillaceae</taxon>
        <taxon>Paenibacillus</taxon>
    </lineage>
</organism>
<accession>A0A1H8UHQ1</accession>
<dbReference type="PROSITE" id="PS50857">
    <property type="entry name" value="COX2_CUA"/>
    <property type="match status" value="1"/>
</dbReference>
<dbReference type="GO" id="GO:0004129">
    <property type="term" value="F:cytochrome-c oxidase activity"/>
    <property type="evidence" value="ECO:0007669"/>
    <property type="project" value="InterPro"/>
</dbReference>
<feature type="region of interest" description="Disordered" evidence="4">
    <location>
        <begin position="31"/>
        <end position="66"/>
    </location>
</feature>
<evidence type="ECO:0000256" key="2">
    <source>
        <dbReference type="ARBA" id="ARBA00022723"/>
    </source>
</evidence>
<keyword evidence="10" id="KW-1185">Reference proteome</keyword>
<reference evidence="8 9" key="1">
    <citation type="submission" date="2016-10" db="EMBL/GenBank/DDBJ databases">
        <authorList>
            <person name="de Groot N.N."/>
        </authorList>
    </citation>
    <scope>NUCLEOTIDE SEQUENCE [LARGE SCALE GENOMIC DNA]</scope>
    <source>
        <strain evidence="8 9">CGMCC 1.10238</strain>
    </source>
</reference>
<dbReference type="Pfam" id="PF13473">
    <property type="entry name" value="Cupredoxin_1"/>
    <property type="match status" value="1"/>
</dbReference>
<evidence type="ECO:0000313" key="7">
    <source>
        <dbReference type="EMBL" id="QWU13129.1"/>
    </source>
</evidence>
<feature type="compositionally biased region" description="Low complexity" evidence="4">
    <location>
        <begin position="31"/>
        <end position="65"/>
    </location>
</feature>
<dbReference type="EMBL" id="FODH01000017">
    <property type="protein sequence ID" value="SEP02433.1"/>
    <property type="molecule type" value="Genomic_DNA"/>
</dbReference>
<dbReference type="InterPro" id="IPR002429">
    <property type="entry name" value="CcO_II-like_C"/>
</dbReference>
<feature type="domain" description="Cytochrome oxidase subunit II copper A binding" evidence="6">
    <location>
        <begin position="64"/>
        <end position="155"/>
    </location>
</feature>
<feature type="signal peptide" evidence="5">
    <location>
        <begin position="1"/>
        <end position="21"/>
    </location>
</feature>
<name>A0A1H8UHQ1_9BACL</name>
<dbReference type="SUPFAM" id="SSF49503">
    <property type="entry name" value="Cupredoxins"/>
    <property type="match status" value="1"/>
</dbReference>
<dbReference type="PROSITE" id="PS51257">
    <property type="entry name" value="PROKAR_LIPOPROTEIN"/>
    <property type="match status" value="1"/>
</dbReference>
<dbReference type="Gene3D" id="2.60.40.420">
    <property type="entry name" value="Cupredoxins - blue copper proteins"/>
    <property type="match status" value="1"/>
</dbReference>
<dbReference type="AlphaFoldDB" id="A0A1H8UHQ1"/>
<dbReference type="PANTHER" id="PTHR42838:SF2">
    <property type="entry name" value="NITROUS-OXIDE REDUCTASE"/>
    <property type="match status" value="1"/>
</dbReference>
<dbReference type="GO" id="GO:0016020">
    <property type="term" value="C:membrane"/>
    <property type="evidence" value="ECO:0007669"/>
    <property type="project" value="InterPro"/>
</dbReference>
<evidence type="ECO:0000256" key="4">
    <source>
        <dbReference type="SAM" id="MobiDB-lite"/>
    </source>
</evidence>
<evidence type="ECO:0000256" key="3">
    <source>
        <dbReference type="ARBA" id="ARBA00023008"/>
    </source>
</evidence>
<dbReference type="InterPro" id="IPR028096">
    <property type="entry name" value="EfeO_Cupredoxin"/>
</dbReference>
<dbReference type="Proteomes" id="UP000683429">
    <property type="component" value="Chromosome"/>
</dbReference>
<gene>
    <name evidence="7" type="ORF">KP014_13900</name>
    <name evidence="8" type="ORF">SAMN04487895_117106</name>
</gene>
<evidence type="ECO:0000313" key="10">
    <source>
        <dbReference type="Proteomes" id="UP000683429"/>
    </source>
</evidence>
<proteinExistence type="predicted"/>